<evidence type="ECO:0000256" key="1">
    <source>
        <dbReference type="SAM" id="SignalP"/>
    </source>
</evidence>
<sequence>MKFAAAVLFAAAASAADVLFKVSDFSADCIPHSSQCRVCLLRRSHRFESDFGTNTIAPHSYSFGVIQAGNGETTPVQCTQLVTSDGTLPEVKDAACENSSRTFSVAKAADGLTFSVSQRVTPSSVQTGNHQIPSAELTTTEQGTAKVQSYTGAKDFDLVSA</sequence>
<protein>
    <submittedName>
        <fullName evidence="2">Uncharacterized protein</fullName>
    </submittedName>
</protein>
<organism evidence="2 3">
    <name type="scientific">Diatrype stigma</name>
    <dbReference type="NCBI Taxonomy" id="117547"/>
    <lineage>
        <taxon>Eukaryota</taxon>
        <taxon>Fungi</taxon>
        <taxon>Dikarya</taxon>
        <taxon>Ascomycota</taxon>
        <taxon>Pezizomycotina</taxon>
        <taxon>Sordariomycetes</taxon>
        <taxon>Xylariomycetidae</taxon>
        <taxon>Xylariales</taxon>
        <taxon>Diatrypaceae</taxon>
        <taxon>Diatrype</taxon>
    </lineage>
</organism>
<evidence type="ECO:0000313" key="2">
    <source>
        <dbReference type="EMBL" id="KAK7756494.1"/>
    </source>
</evidence>
<keyword evidence="1" id="KW-0732">Signal</keyword>
<reference evidence="2 3" key="1">
    <citation type="submission" date="2024-02" db="EMBL/GenBank/DDBJ databases">
        <title>De novo assembly and annotation of 12 fungi associated with fruit tree decline syndrome in Ontario, Canada.</title>
        <authorList>
            <person name="Sulman M."/>
            <person name="Ellouze W."/>
            <person name="Ilyukhin E."/>
        </authorList>
    </citation>
    <scope>NUCLEOTIDE SEQUENCE [LARGE SCALE GENOMIC DNA]</scope>
    <source>
        <strain evidence="2 3">M11/M66-122</strain>
    </source>
</reference>
<proteinExistence type="predicted"/>
<comment type="caution">
    <text evidence="2">The sequence shown here is derived from an EMBL/GenBank/DDBJ whole genome shotgun (WGS) entry which is preliminary data.</text>
</comment>
<evidence type="ECO:0000313" key="3">
    <source>
        <dbReference type="Proteomes" id="UP001320420"/>
    </source>
</evidence>
<keyword evidence="3" id="KW-1185">Reference proteome</keyword>
<feature type="chain" id="PRO_5043014680" evidence="1">
    <location>
        <begin position="16"/>
        <end position="161"/>
    </location>
</feature>
<feature type="signal peptide" evidence="1">
    <location>
        <begin position="1"/>
        <end position="15"/>
    </location>
</feature>
<accession>A0AAN9V8G8</accession>
<name>A0AAN9V8G8_9PEZI</name>
<gene>
    <name evidence="2" type="ORF">SLS62_001328</name>
</gene>
<dbReference type="EMBL" id="JAKJXP020000006">
    <property type="protein sequence ID" value="KAK7756494.1"/>
    <property type="molecule type" value="Genomic_DNA"/>
</dbReference>
<dbReference type="AlphaFoldDB" id="A0AAN9V8G8"/>
<dbReference type="Proteomes" id="UP001320420">
    <property type="component" value="Unassembled WGS sequence"/>
</dbReference>